<comment type="caution">
    <text evidence="2">The sequence shown here is derived from an EMBL/GenBank/DDBJ whole genome shotgun (WGS) entry which is preliminary data.</text>
</comment>
<evidence type="ECO:0000313" key="2">
    <source>
        <dbReference type="EMBL" id="RAJ19142.1"/>
    </source>
</evidence>
<gene>
    <name evidence="2" type="ORF">LY11_05319</name>
</gene>
<evidence type="ECO:0000313" key="3">
    <source>
        <dbReference type="Proteomes" id="UP000249754"/>
    </source>
</evidence>
<dbReference type="Pfam" id="PF00665">
    <property type="entry name" value="rve"/>
    <property type="match status" value="1"/>
</dbReference>
<dbReference type="InterPro" id="IPR050900">
    <property type="entry name" value="Transposase_IS3/IS150/IS904"/>
</dbReference>
<accession>A0A327RT44</accession>
<dbReference type="PANTHER" id="PTHR46889:SF5">
    <property type="entry name" value="INTEGRASE PROTEIN"/>
    <property type="match status" value="1"/>
</dbReference>
<dbReference type="InterPro" id="IPR036397">
    <property type="entry name" value="RNaseH_sf"/>
</dbReference>
<dbReference type="EMBL" id="QLLR01000077">
    <property type="protein sequence ID" value="RAJ19142.1"/>
    <property type="molecule type" value="Genomic_DNA"/>
</dbReference>
<dbReference type="PANTHER" id="PTHR46889">
    <property type="entry name" value="TRANSPOSASE INSF FOR INSERTION SEQUENCE IS3B-RELATED"/>
    <property type="match status" value="1"/>
</dbReference>
<evidence type="ECO:0000259" key="1">
    <source>
        <dbReference type="PROSITE" id="PS50994"/>
    </source>
</evidence>
<dbReference type="InterPro" id="IPR001584">
    <property type="entry name" value="Integrase_cat-core"/>
</dbReference>
<reference evidence="2 3" key="1">
    <citation type="submission" date="2018-06" db="EMBL/GenBank/DDBJ databases">
        <title>Genomic Encyclopedia of Archaeal and Bacterial Type Strains, Phase II (KMG-II): from individual species to whole genera.</title>
        <authorList>
            <person name="Goeker M."/>
        </authorList>
    </citation>
    <scope>NUCLEOTIDE SEQUENCE [LARGE SCALE GENOMIC DNA]</scope>
    <source>
        <strain evidence="2 3">DSM 14825</strain>
    </source>
</reference>
<feature type="domain" description="Integrase catalytic" evidence="1">
    <location>
        <begin position="110"/>
        <end position="283"/>
    </location>
</feature>
<dbReference type="SUPFAM" id="SSF53098">
    <property type="entry name" value="Ribonuclease H-like"/>
    <property type="match status" value="1"/>
</dbReference>
<organism evidence="2 3">
    <name type="scientific">Pedobacter cryoconitis</name>
    <dbReference type="NCBI Taxonomy" id="188932"/>
    <lineage>
        <taxon>Bacteria</taxon>
        <taxon>Pseudomonadati</taxon>
        <taxon>Bacteroidota</taxon>
        <taxon>Sphingobacteriia</taxon>
        <taxon>Sphingobacteriales</taxon>
        <taxon>Sphingobacteriaceae</taxon>
        <taxon>Pedobacter</taxon>
    </lineage>
</organism>
<dbReference type="Gene3D" id="3.30.420.10">
    <property type="entry name" value="Ribonuclease H-like superfamily/Ribonuclease H"/>
    <property type="match status" value="1"/>
</dbReference>
<name>A0A327RT44_9SPHI</name>
<dbReference type="AlphaFoldDB" id="A0A327RT44"/>
<proteinExistence type="predicted"/>
<protein>
    <submittedName>
        <fullName evidence="2">Transposase InsO family protein</fullName>
    </submittedName>
</protein>
<dbReference type="InterPro" id="IPR012337">
    <property type="entry name" value="RNaseH-like_sf"/>
</dbReference>
<dbReference type="PROSITE" id="PS50994">
    <property type="entry name" value="INTEGRASE"/>
    <property type="match status" value="1"/>
</dbReference>
<dbReference type="GO" id="GO:0003676">
    <property type="term" value="F:nucleic acid binding"/>
    <property type="evidence" value="ECO:0007669"/>
    <property type="project" value="InterPro"/>
</dbReference>
<dbReference type="GO" id="GO:0015074">
    <property type="term" value="P:DNA integration"/>
    <property type="evidence" value="ECO:0007669"/>
    <property type="project" value="InterPro"/>
</dbReference>
<dbReference type="NCBIfam" id="NF033516">
    <property type="entry name" value="transpos_IS3"/>
    <property type="match status" value="1"/>
</dbReference>
<sequence length="305" mass="35520">MLIKERHITRMGVGPLCRLFGKSRQAFYIRNWYTQEVDQTEVIVLEMVALLRRELPGLGLHKLYRCLYQPLRSHGIKMGRDKLNTLLRKNGLLITRNSHKPRTTQSNHLLRRYPDLAKNILVERSEQLWVSDITFICIGYDFNYLSLVTDAYSRKIMGYCLHYNLTNDGTITALKMALKNRSCGLSLTHHSDRGVQYCSYDYIILLNEYRISISMTQHGEAYENPIAERINGILKTEFKLSRIFKSRTEALFAVKTAIEAYNNIRPHMSCSFLTPEVAHQTTEPLIKYWKNTRKKKVPDVVTIKS</sequence>
<dbReference type="Proteomes" id="UP000249754">
    <property type="component" value="Unassembled WGS sequence"/>
</dbReference>
<dbReference type="RefSeq" id="WP_170132800.1">
    <property type="nucleotide sequence ID" value="NZ_QLLR01000077.1"/>
</dbReference>
<dbReference type="InterPro" id="IPR048020">
    <property type="entry name" value="Transpos_IS3"/>
</dbReference>